<dbReference type="EMBL" id="SIRS01000005">
    <property type="protein sequence ID" value="TBN14396.1"/>
    <property type="molecule type" value="Genomic_DNA"/>
</dbReference>
<dbReference type="AlphaFoldDB" id="A0A4Q9FMK7"/>
<dbReference type="OrthoDB" id="1450331at2"/>
<comment type="caution">
    <text evidence="1">The sequence shown here is derived from an EMBL/GenBank/DDBJ whole genome shotgun (WGS) entry which is preliminary data.</text>
</comment>
<accession>A0A4Q9FMK7</accession>
<evidence type="ECO:0000313" key="2">
    <source>
        <dbReference type="Proteomes" id="UP000292372"/>
    </source>
</evidence>
<evidence type="ECO:0000313" key="1">
    <source>
        <dbReference type="EMBL" id="TBN14396.1"/>
    </source>
</evidence>
<dbReference type="Proteomes" id="UP000292372">
    <property type="component" value="Unassembled WGS sequence"/>
</dbReference>
<organism evidence="1 2">
    <name type="scientific">Hyunsoonleella pacifica</name>
    <dbReference type="NCBI Taxonomy" id="1080224"/>
    <lineage>
        <taxon>Bacteria</taxon>
        <taxon>Pseudomonadati</taxon>
        <taxon>Bacteroidota</taxon>
        <taxon>Flavobacteriia</taxon>
        <taxon>Flavobacteriales</taxon>
        <taxon>Flavobacteriaceae</taxon>
    </lineage>
</organism>
<protein>
    <submittedName>
        <fullName evidence="1">Uncharacterized protein</fullName>
    </submittedName>
</protein>
<name>A0A4Q9FMK7_9FLAO</name>
<keyword evidence="2" id="KW-1185">Reference proteome</keyword>
<sequence length="82" mass="9904">MKELSEDLKNNLYYLEIIDALIEEYNIELKNSYQLRDEYTEFIQNESARLMDDTVKLIREKEISFIQASATVIEDWKEQTFM</sequence>
<gene>
    <name evidence="1" type="ORF">EYD46_12540</name>
</gene>
<dbReference type="RefSeq" id="WP_130937517.1">
    <property type="nucleotide sequence ID" value="NZ_BMEE01000002.1"/>
</dbReference>
<reference evidence="1 2" key="1">
    <citation type="journal article" date="2015" name="Int. J. Syst. Evol. Microbiol.">
        <title>Hyunsoonleella pacifica sp. nov., isolated from seawater of South Pacific Gyre.</title>
        <authorList>
            <person name="Gao X."/>
            <person name="Zhang Z."/>
            <person name="Dai X."/>
            <person name="Zhang X.H."/>
        </authorList>
    </citation>
    <scope>NUCLEOTIDE SEQUENCE [LARGE SCALE GENOMIC DNA]</scope>
    <source>
        <strain evidence="1 2">SW033</strain>
    </source>
</reference>
<proteinExistence type="predicted"/>